<dbReference type="RefSeq" id="WP_156482562.1">
    <property type="nucleotide sequence ID" value="NZ_JALXPR010000006.1"/>
</dbReference>
<accession>A0ABV3YEB2</accession>
<dbReference type="EMBL" id="JBFTEZ010000002">
    <property type="protein sequence ID" value="MEX6463296.1"/>
    <property type="molecule type" value="Genomic_DNA"/>
</dbReference>
<name>A0ABV3YEB2_9ACTN</name>
<feature type="chain" id="PRO_5046554575" evidence="1">
    <location>
        <begin position="32"/>
        <end position="396"/>
    </location>
</feature>
<keyword evidence="1" id="KW-0732">Signal</keyword>
<proteinExistence type="predicted"/>
<protein>
    <submittedName>
        <fullName evidence="2">ABC transporter substrate-binding protein</fullName>
    </submittedName>
</protein>
<feature type="signal peptide" evidence="1">
    <location>
        <begin position="1"/>
        <end position="31"/>
    </location>
</feature>
<dbReference type="PROSITE" id="PS51257">
    <property type="entry name" value="PROKAR_LIPOPROTEIN"/>
    <property type="match status" value="1"/>
</dbReference>
<comment type="caution">
    <text evidence="2">The sequence shown here is derived from an EMBL/GenBank/DDBJ whole genome shotgun (WGS) entry which is preliminary data.</text>
</comment>
<evidence type="ECO:0000256" key="1">
    <source>
        <dbReference type="SAM" id="SignalP"/>
    </source>
</evidence>
<dbReference type="Gene3D" id="3.40.190.10">
    <property type="entry name" value="Periplasmic binding protein-like II"/>
    <property type="match status" value="1"/>
</dbReference>
<reference evidence="3" key="1">
    <citation type="submission" date="2024-07" db="EMBL/GenBank/DDBJ databases">
        <title>Pseudomonas strain that inhibits Aeromonas fish pathogens.</title>
        <authorList>
            <person name="Wildschutte H."/>
        </authorList>
    </citation>
    <scope>NUCLEOTIDE SEQUENCE [LARGE SCALE GENOMIC DNA]</scope>
    <source>
        <strain evidence="3">n60</strain>
    </source>
</reference>
<dbReference type="Proteomes" id="UP001560293">
    <property type="component" value="Unassembled WGS sequence"/>
</dbReference>
<sequence>MRRSVTPRTAVPRSAVSVVALCALGAVTLTACGGDSDSAQASGYSGEIGAVDLSDVCPAEIVIQTDWNPEAEHGHLYELLGPEPTVDAGSKSISGPLFTSGEYTGVDVEIRAGGPAIGFQQVTGQMYQDPDITLGYVDSDQTVQTSLNNPTIGVFAPLDINPQMIMWDPETYPEVETIADLKKEQARVLYFEGNVYMNYLTGTGILDPSQADGSYDGSPSNFVAGAGKVAQQGFASAEPFIYENEVPDWGKPVKYQLLHDIGYPIYKSMVSVRSAELEELAPCLEKLVPVMQQATIDYVEDPAATNELIVDIVEQYSTGWVYSPELAEHSHKTMLELDLVGNGPDETIGNFEDARAAEMVEILKDAYGQLGVELAADVSPETVLTNRFIDPSIGLK</sequence>
<evidence type="ECO:0000313" key="2">
    <source>
        <dbReference type="EMBL" id="MEX6463296.1"/>
    </source>
</evidence>
<gene>
    <name evidence="2" type="ORF">AB6N35_02850</name>
</gene>
<keyword evidence="3" id="KW-1185">Reference proteome</keyword>
<evidence type="ECO:0000313" key="3">
    <source>
        <dbReference type="Proteomes" id="UP001560293"/>
    </source>
</evidence>
<organism evidence="2 3">
    <name type="scientific">Dietzia cinnamea</name>
    <dbReference type="NCBI Taxonomy" id="321318"/>
    <lineage>
        <taxon>Bacteria</taxon>
        <taxon>Bacillati</taxon>
        <taxon>Actinomycetota</taxon>
        <taxon>Actinomycetes</taxon>
        <taxon>Mycobacteriales</taxon>
        <taxon>Dietziaceae</taxon>
        <taxon>Dietzia</taxon>
    </lineage>
</organism>